<proteinExistence type="predicted"/>
<evidence type="ECO:0000313" key="2">
    <source>
        <dbReference type="Proteomes" id="UP000309340"/>
    </source>
</evidence>
<protein>
    <submittedName>
        <fullName evidence="1">Uncharacterized protein</fullName>
    </submittedName>
</protein>
<dbReference type="Proteomes" id="UP000309340">
    <property type="component" value="Unassembled WGS sequence"/>
</dbReference>
<sequence>MAIEHKTPRPTHSHPTAAKLEKPSFAAVQRQMAAIRYSKAYPLPGKLEAVRKENVSIAKRNALKIISRLKNARSKFTLLANHKLRCTCPSGLHIEERDRYARVCRMVPYGVSNTIAGLNVGYETLTEDGAFAAWYETGHRGPALPYNEARRVQQAAEGKAKSALFGRDVAEDLRWRGYVDRVGSEVVQQTIWCMLTMKG</sequence>
<name>A0A4U0XFL6_9PEZI</name>
<dbReference type="AlphaFoldDB" id="A0A4U0XFL6"/>
<reference evidence="1 2" key="1">
    <citation type="submission" date="2017-03" db="EMBL/GenBank/DDBJ databases">
        <title>Genomes of endolithic fungi from Antarctica.</title>
        <authorList>
            <person name="Coleine C."/>
            <person name="Masonjones S."/>
            <person name="Stajich J.E."/>
        </authorList>
    </citation>
    <scope>NUCLEOTIDE SEQUENCE [LARGE SCALE GENOMIC DNA]</scope>
    <source>
        <strain evidence="1 2">CCFEE 5184</strain>
    </source>
</reference>
<dbReference type="EMBL" id="NAJQ01000206">
    <property type="protein sequence ID" value="TKA75011.1"/>
    <property type="molecule type" value="Genomic_DNA"/>
</dbReference>
<comment type="caution">
    <text evidence="1">The sequence shown here is derived from an EMBL/GenBank/DDBJ whole genome shotgun (WGS) entry which is preliminary data.</text>
</comment>
<organism evidence="1 2">
    <name type="scientific">Friedmanniomyces simplex</name>
    <dbReference type="NCBI Taxonomy" id="329884"/>
    <lineage>
        <taxon>Eukaryota</taxon>
        <taxon>Fungi</taxon>
        <taxon>Dikarya</taxon>
        <taxon>Ascomycota</taxon>
        <taxon>Pezizomycotina</taxon>
        <taxon>Dothideomycetes</taxon>
        <taxon>Dothideomycetidae</taxon>
        <taxon>Mycosphaerellales</taxon>
        <taxon>Teratosphaeriaceae</taxon>
        <taxon>Friedmanniomyces</taxon>
    </lineage>
</organism>
<gene>
    <name evidence="1" type="ORF">B0A55_04803</name>
</gene>
<dbReference type="OrthoDB" id="3850670at2759"/>
<accession>A0A4U0XFL6</accession>
<evidence type="ECO:0000313" key="1">
    <source>
        <dbReference type="EMBL" id="TKA75011.1"/>
    </source>
</evidence>
<keyword evidence="2" id="KW-1185">Reference proteome</keyword>